<dbReference type="GO" id="GO:0015558">
    <property type="term" value="F:secondary active p-aminobenzoyl-glutamate transmembrane transporter activity"/>
    <property type="evidence" value="ECO:0007669"/>
    <property type="project" value="InterPro"/>
</dbReference>
<protein>
    <submittedName>
        <fullName evidence="2">AbgT family transporter</fullName>
    </submittedName>
</protein>
<dbReference type="EMBL" id="JAPDDP010000048">
    <property type="protein sequence ID" value="MDA0183163.1"/>
    <property type="molecule type" value="Genomic_DNA"/>
</dbReference>
<feature type="transmembrane region" description="Helical" evidence="1">
    <location>
        <begin position="205"/>
        <end position="225"/>
    </location>
</feature>
<feature type="transmembrane region" description="Helical" evidence="1">
    <location>
        <begin position="487"/>
        <end position="505"/>
    </location>
</feature>
<keyword evidence="1" id="KW-0472">Membrane</keyword>
<keyword evidence="1" id="KW-1133">Transmembrane helix</keyword>
<sequence length="554" mass="58765">MADTLASPAPSAPPHTRMQRMLDGIERLGNKMPDPAILFLWLCVGVIVLSQLLAWLDVDATYQVVEPPPATAEETYYGGSTDSVYVGPTEHEPADDYQVREKTTEVEGLLTGDGVRFLFTSFVDNFRNFAAVAIILVVMIGVGLAEAAGLIGALIRKLVAVSSSSTLTFIIVLLGMISSVASDAGYIVLIPLGAVAFKSVGRNPLAGIAAAFAGVAAGFGVNFLITPLDGVLTEITNDASALVDPDANIDLAANLYFGIVSALFVTIVLTFVSSRMVESRMGPWDASQAGEQPEDEPVVDKVAEARGLRYALWATLAVVAVIALLTAIPGAPLQDPETGRVIGDSPFMDSLIVIIAVIFLAAGLAYGRGAGTIKTSAEILASITKSWAGMASLLFLFLLIAQFIAYFSYSNMAEVAAVSLGDVLEQMDIGAVWLLLGFMLVTMVVDLIMPAAIAKWAILAPIFIPLLIRLDVTPQTVLAAYRVADSPLNVLTPLMAYFPLIVVFVQRYNRQAGIGTVVSLMLPFVVVLSIAWTAFFVVWYLLGVPLGPGSPVHP</sequence>
<dbReference type="InterPro" id="IPR004697">
    <property type="entry name" value="AbgT"/>
</dbReference>
<dbReference type="AlphaFoldDB" id="A0A9X3NB19"/>
<keyword evidence="1" id="KW-0812">Transmembrane</keyword>
<feature type="transmembrane region" description="Helical" evidence="1">
    <location>
        <begin position="387"/>
        <end position="409"/>
    </location>
</feature>
<dbReference type="GO" id="GO:1902604">
    <property type="term" value="P:p-aminobenzoyl-glutamate transmembrane transport"/>
    <property type="evidence" value="ECO:0007669"/>
    <property type="project" value="InterPro"/>
</dbReference>
<dbReference type="PANTHER" id="PTHR30282">
    <property type="entry name" value="P-AMINOBENZOYL GLUTAMATE TRANSPORTER"/>
    <property type="match status" value="1"/>
</dbReference>
<feature type="transmembrane region" description="Helical" evidence="1">
    <location>
        <begin position="348"/>
        <end position="366"/>
    </location>
</feature>
<dbReference type="Pfam" id="PF03806">
    <property type="entry name" value="ABG_transport"/>
    <property type="match status" value="1"/>
</dbReference>
<feature type="transmembrane region" description="Helical" evidence="1">
    <location>
        <begin position="129"/>
        <end position="155"/>
    </location>
</feature>
<gene>
    <name evidence="2" type="ORF">OJ997_22830</name>
</gene>
<feature type="transmembrane region" description="Helical" evidence="1">
    <location>
        <begin position="251"/>
        <end position="272"/>
    </location>
</feature>
<comment type="caution">
    <text evidence="2">The sequence shown here is derived from an EMBL/GenBank/DDBJ whole genome shotgun (WGS) entry which is preliminary data.</text>
</comment>
<feature type="transmembrane region" description="Helical" evidence="1">
    <location>
        <begin position="456"/>
        <end position="481"/>
    </location>
</feature>
<name>A0A9X3NB19_9ACTN</name>
<proteinExistence type="predicted"/>
<feature type="transmembrane region" description="Helical" evidence="1">
    <location>
        <begin position="36"/>
        <end position="56"/>
    </location>
</feature>
<reference evidence="2" key="1">
    <citation type="submission" date="2022-10" db="EMBL/GenBank/DDBJ databases">
        <title>The WGS of Solirubrobacter phytolaccae KCTC 29190.</title>
        <authorList>
            <person name="Jiang Z."/>
        </authorList>
    </citation>
    <scope>NUCLEOTIDE SEQUENCE</scope>
    <source>
        <strain evidence="2">KCTC 29190</strain>
    </source>
</reference>
<feature type="transmembrane region" description="Helical" evidence="1">
    <location>
        <begin position="310"/>
        <end position="328"/>
    </location>
</feature>
<dbReference type="PANTHER" id="PTHR30282:SF0">
    <property type="entry name" value="P-AMINOBENZOYL-GLUTAMATE TRANSPORT PROTEIN"/>
    <property type="match status" value="1"/>
</dbReference>
<feature type="transmembrane region" description="Helical" evidence="1">
    <location>
        <begin position="167"/>
        <end position="193"/>
    </location>
</feature>
<evidence type="ECO:0000256" key="1">
    <source>
        <dbReference type="SAM" id="Phobius"/>
    </source>
</evidence>
<evidence type="ECO:0000313" key="3">
    <source>
        <dbReference type="Proteomes" id="UP001147653"/>
    </source>
</evidence>
<organism evidence="2 3">
    <name type="scientific">Solirubrobacter phytolaccae</name>
    <dbReference type="NCBI Taxonomy" id="1404360"/>
    <lineage>
        <taxon>Bacteria</taxon>
        <taxon>Bacillati</taxon>
        <taxon>Actinomycetota</taxon>
        <taxon>Thermoleophilia</taxon>
        <taxon>Solirubrobacterales</taxon>
        <taxon>Solirubrobacteraceae</taxon>
        <taxon>Solirubrobacter</taxon>
    </lineage>
</organism>
<accession>A0A9X3NB19</accession>
<dbReference type="Proteomes" id="UP001147653">
    <property type="component" value="Unassembled WGS sequence"/>
</dbReference>
<dbReference type="RefSeq" id="WP_270027560.1">
    <property type="nucleotide sequence ID" value="NZ_JAPDDP010000048.1"/>
</dbReference>
<evidence type="ECO:0000313" key="2">
    <source>
        <dbReference type="EMBL" id="MDA0183163.1"/>
    </source>
</evidence>
<keyword evidence="3" id="KW-1185">Reference proteome</keyword>
<feature type="transmembrane region" description="Helical" evidence="1">
    <location>
        <begin position="517"/>
        <end position="542"/>
    </location>
</feature>
<feature type="transmembrane region" description="Helical" evidence="1">
    <location>
        <begin position="429"/>
        <end position="449"/>
    </location>
</feature>